<dbReference type="AlphaFoldDB" id="A0A157L4K7"/>
<dbReference type="Proteomes" id="UP000077037">
    <property type="component" value="Unassembled WGS sequence"/>
</dbReference>
<feature type="region of interest" description="Disordered" evidence="1">
    <location>
        <begin position="207"/>
        <end position="227"/>
    </location>
</feature>
<gene>
    <name evidence="2" type="ORF">SAMEA1982600_00561</name>
</gene>
<dbReference type="EMBL" id="FKBS01000007">
    <property type="protein sequence ID" value="SAH91597.1"/>
    <property type="molecule type" value="Genomic_DNA"/>
</dbReference>
<sequence length="383" mass="42254">MSFRIQDPTDPDSEYFIDALIDACEGAHAGGGAFAFLSAGGVRLFLKDSTFGEFLGRGRFELIVGVDAITDGKAVDELTEVATSLPGLGARVLVPTYPRSIFHPKFAWFDRGNGGWLLTGSGNLTAGGLRWNIEAFSVQELDADQMAATRALWDAFLQRTADCQFDPADPRVVALLERNTLRRKAMYEAGIEHPGEVEEDVIDDGQAGEGEKVVGGGQQPQPSDEVPPIEDETLVLIAEIPNGGDRWEQANFSKKMFIDFFGASTTQRRKAYFFHVRPDGTLGEQEVRQAVVVKSRNFRFELDAAKGLEYPVGGRPIGIFARIAVRTFLYMLLLPGFEGYEQITQLLDSRGEGVPRKMRRITFGAAEVKAAWPTSPIWRRLTI</sequence>
<evidence type="ECO:0000313" key="3">
    <source>
        <dbReference type="Proteomes" id="UP000077037"/>
    </source>
</evidence>
<evidence type="ECO:0000313" key="2">
    <source>
        <dbReference type="EMBL" id="SAH91597.1"/>
    </source>
</evidence>
<name>A0A157L4K7_9BORD</name>
<dbReference type="RefSeq" id="WP_156522977.1">
    <property type="nucleotide sequence ID" value="NZ_FKBS01000007.1"/>
</dbReference>
<dbReference type="OrthoDB" id="9148335at2"/>
<evidence type="ECO:0000256" key="1">
    <source>
        <dbReference type="SAM" id="MobiDB-lite"/>
    </source>
</evidence>
<dbReference type="CDD" id="cd09117">
    <property type="entry name" value="PLDc_Bfil_DEXD_like"/>
    <property type="match status" value="1"/>
</dbReference>
<organism evidence="2 3">
    <name type="scientific">Bordetella ansorpii</name>
    <dbReference type="NCBI Taxonomy" id="288768"/>
    <lineage>
        <taxon>Bacteria</taxon>
        <taxon>Pseudomonadati</taxon>
        <taxon>Pseudomonadota</taxon>
        <taxon>Betaproteobacteria</taxon>
        <taxon>Burkholderiales</taxon>
        <taxon>Alcaligenaceae</taxon>
        <taxon>Bordetella</taxon>
    </lineage>
</organism>
<accession>A0A157L4K7</accession>
<dbReference type="SUPFAM" id="SSF56024">
    <property type="entry name" value="Phospholipase D/nuclease"/>
    <property type="match status" value="1"/>
</dbReference>
<dbReference type="Gene3D" id="3.30.870.10">
    <property type="entry name" value="Endonuclease Chain A"/>
    <property type="match status" value="1"/>
</dbReference>
<protein>
    <submittedName>
        <fullName evidence="2">Predicted HKD family nuclease</fullName>
    </submittedName>
</protein>
<proteinExistence type="predicted"/>
<reference evidence="2 3" key="1">
    <citation type="submission" date="2016-03" db="EMBL/GenBank/DDBJ databases">
        <authorList>
            <consortium name="Pathogen Informatics"/>
        </authorList>
    </citation>
    <scope>NUCLEOTIDE SEQUENCE [LARGE SCALE GENOMIC DNA]</scope>
    <source>
        <strain evidence="2 3">NCTC13364</strain>
    </source>
</reference>